<proteinExistence type="predicted"/>
<reference evidence="3 4" key="1">
    <citation type="submission" date="2020-04" db="EMBL/GenBank/DDBJ databases">
        <authorList>
            <person name="Yoon J."/>
        </authorList>
    </citation>
    <scope>NUCLEOTIDE SEQUENCE [LARGE SCALE GENOMIC DNA]</scope>
    <source>
        <strain evidence="3 4">KMU-166</strain>
    </source>
</reference>
<evidence type="ECO:0000313" key="3">
    <source>
        <dbReference type="EMBL" id="NKI18702.1"/>
    </source>
</evidence>
<sequence length="194" mass="22163">MESYGLTAEECIKGTGLTLEQAWGRKGGMTLDQEFSLYRNLLNLTGDRHLGLKLGGLYLPQTYGIFGYAMMSARNVSTLMEVSARFFDLSFSHFRMVQSQQGQYLAQRYELRYPIPDDLLQLFSDRDVEAAFTMGHGIGLGRSYIDEVHLCYRDEDNISVYEQHFGCRVRMGQSHNAFLLPVSCVMSELPWNNE</sequence>
<comment type="caution">
    <text evidence="3">The sequence shown here is derived from an EMBL/GenBank/DDBJ whole genome shotgun (WGS) entry which is preliminary data.</text>
</comment>
<feature type="domain" description="HTH-type transcriptional regulator AraC-type N-terminal" evidence="2">
    <location>
        <begin position="5"/>
        <end position="185"/>
    </location>
</feature>
<name>A0ABX1GK20_9GAMM</name>
<dbReference type="Pfam" id="PF12625">
    <property type="entry name" value="Arabinose_bd"/>
    <property type="match status" value="1"/>
</dbReference>
<gene>
    <name evidence="3" type="ORF">HCU74_14915</name>
</gene>
<keyword evidence="1" id="KW-0238">DNA-binding</keyword>
<dbReference type="PANTHER" id="PTHR47894">
    <property type="entry name" value="HTH-TYPE TRANSCRIPTIONAL REGULATOR GADX"/>
    <property type="match status" value="1"/>
</dbReference>
<dbReference type="EMBL" id="JAAWWK010000005">
    <property type="protein sequence ID" value="NKI18702.1"/>
    <property type="molecule type" value="Genomic_DNA"/>
</dbReference>
<dbReference type="RefSeq" id="WP_168451214.1">
    <property type="nucleotide sequence ID" value="NZ_JAAWWK010000005.1"/>
</dbReference>
<organism evidence="3 4">
    <name type="scientific">Spongiibacter thalassae</name>
    <dbReference type="NCBI Taxonomy" id="2721624"/>
    <lineage>
        <taxon>Bacteria</taxon>
        <taxon>Pseudomonadati</taxon>
        <taxon>Pseudomonadota</taxon>
        <taxon>Gammaproteobacteria</taxon>
        <taxon>Cellvibrionales</taxon>
        <taxon>Spongiibacteraceae</taxon>
        <taxon>Spongiibacter</taxon>
    </lineage>
</organism>
<evidence type="ECO:0000256" key="1">
    <source>
        <dbReference type="ARBA" id="ARBA00023125"/>
    </source>
</evidence>
<dbReference type="Proteomes" id="UP000765845">
    <property type="component" value="Unassembled WGS sequence"/>
</dbReference>
<dbReference type="PANTHER" id="PTHR47894:SF1">
    <property type="entry name" value="HTH-TYPE TRANSCRIPTIONAL REGULATOR VQSM"/>
    <property type="match status" value="1"/>
</dbReference>
<evidence type="ECO:0000259" key="2">
    <source>
        <dbReference type="Pfam" id="PF12625"/>
    </source>
</evidence>
<protein>
    <submittedName>
        <fullName evidence="3">AraC family transcriptional regulator</fullName>
    </submittedName>
</protein>
<keyword evidence="4" id="KW-1185">Reference proteome</keyword>
<accession>A0ABX1GK20</accession>
<evidence type="ECO:0000313" key="4">
    <source>
        <dbReference type="Proteomes" id="UP000765845"/>
    </source>
</evidence>
<dbReference type="InterPro" id="IPR032687">
    <property type="entry name" value="AraC-type_N"/>
</dbReference>